<keyword evidence="6 7" id="KW-0482">Metalloprotease</keyword>
<dbReference type="SUPFAM" id="SSF55486">
    <property type="entry name" value="Metalloproteases ('zincins'), catalytic domain"/>
    <property type="match status" value="1"/>
</dbReference>
<comment type="similarity">
    <text evidence="1 8">Belongs to the peptidase M8 family.</text>
</comment>
<dbReference type="HOGENOM" id="CLU_1380864_0_0_1"/>
<evidence type="ECO:0000313" key="10">
    <source>
        <dbReference type="Proteomes" id="UP000007875"/>
    </source>
</evidence>
<dbReference type="GO" id="GO:0005737">
    <property type="term" value="C:cytoplasm"/>
    <property type="evidence" value="ECO:0007669"/>
    <property type="project" value="TreeGrafter"/>
</dbReference>
<dbReference type="Proteomes" id="UP000007875">
    <property type="component" value="Unassembled WGS sequence"/>
</dbReference>
<dbReference type="PANTHER" id="PTHR10942">
    <property type="entry name" value="LEISHMANOLYSIN-LIKE PEPTIDASE"/>
    <property type="match status" value="1"/>
</dbReference>
<keyword evidence="3 7" id="KW-0479">Metal-binding</keyword>
<reference evidence="9" key="2">
    <citation type="submission" date="2025-08" db="UniProtKB">
        <authorList>
            <consortium name="Ensembl"/>
        </authorList>
    </citation>
    <scope>IDENTIFICATION</scope>
</reference>
<sequence length="198" mass="22638">MFHVLGFSQKLFNKFQNCQVEIRNSVAHYACEDRSNVFGYVREWYRILTPSVSWVAQNHFNCSYIKGPLEANSEMKRVSSHWESRYIQPSLMTSSIGLPHLTVLDRITLAVFQDTGWYKVNMSEADELFWGKNAGCEFGTTTSCRSGNSPFFCTTSEAVNGCHYLHLDKGICETNDFLDSCKVYQASKGSECWVDPYN</sequence>
<name>H2YII4_CIOSA</name>
<dbReference type="Pfam" id="PF01457">
    <property type="entry name" value="Peptidase_M8"/>
    <property type="match status" value="1"/>
</dbReference>
<feature type="binding site" evidence="7">
    <location>
        <position position="81"/>
    </location>
    <ligand>
        <name>Zn(2+)</name>
        <dbReference type="ChEBI" id="CHEBI:29105"/>
        <note>catalytic</note>
    </ligand>
</feature>
<evidence type="ECO:0000256" key="5">
    <source>
        <dbReference type="ARBA" id="ARBA00022833"/>
    </source>
</evidence>
<evidence type="ECO:0000256" key="3">
    <source>
        <dbReference type="ARBA" id="ARBA00022723"/>
    </source>
</evidence>
<dbReference type="GO" id="GO:0004222">
    <property type="term" value="F:metalloendopeptidase activity"/>
    <property type="evidence" value="ECO:0007669"/>
    <property type="project" value="UniProtKB-UniRule"/>
</dbReference>
<keyword evidence="5 7" id="KW-0862">Zinc</keyword>
<keyword evidence="10" id="KW-1185">Reference proteome</keyword>
<dbReference type="GO" id="GO:0046872">
    <property type="term" value="F:metal ion binding"/>
    <property type="evidence" value="ECO:0007669"/>
    <property type="project" value="UniProtKB-KW"/>
</dbReference>
<evidence type="ECO:0000256" key="2">
    <source>
        <dbReference type="ARBA" id="ARBA00022670"/>
    </source>
</evidence>
<dbReference type="PANTHER" id="PTHR10942:SF6">
    <property type="entry name" value="CILIATED LEFT-RIGHT ORGANIZER METALLOPEPTIDASE"/>
    <property type="match status" value="1"/>
</dbReference>
<protein>
    <recommendedName>
        <fullName evidence="8">Leishmanolysin-like peptidase</fullName>
        <ecNumber evidence="8">3.4.24.-</ecNumber>
    </recommendedName>
</protein>
<dbReference type="EC" id="3.4.24.-" evidence="8"/>
<comment type="cofactor">
    <cofactor evidence="7 8">
        <name>Zn(2+)</name>
        <dbReference type="ChEBI" id="CHEBI:29105"/>
    </cofactor>
    <text evidence="7 8">Binds 1 zinc ion per subunit.</text>
</comment>
<dbReference type="InterPro" id="IPR001577">
    <property type="entry name" value="Peptidase_M8"/>
</dbReference>
<evidence type="ECO:0000256" key="4">
    <source>
        <dbReference type="ARBA" id="ARBA00022801"/>
    </source>
</evidence>
<evidence type="ECO:0000256" key="1">
    <source>
        <dbReference type="ARBA" id="ARBA00005860"/>
    </source>
</evidence>
<keyword evidence="2 8" id="KW-0645">Protease</keyword>
<proteinExistence type="inferred from homology"/>
<dbReference type="STRING" id="51511.ENSCSAVP00000005133"/>
<evidence type="ECO:0000256" key="6">
    <source>
        <dbReference type="ARBA" id="ARBA00023049"/>
    </source>
</evidence>
<accession>H2YII4</accession>
<reference evidence="10" key="1">
    <citation type="submission" date="2003-08" db="EMBL/GenBank/DDBJ databases">
        <authorList>
            <person name="Birren B."/>
            <person name="Nusbaum C."/>
            <person name="Abebe A."/>
            <person name="Abouelleil A."/>
            <person name="Adekoya E."/>
            <person name="Ait-zahra M."/>
            <person name="Allen N."/>
            <person name="Allen T."/>
            <person name="An P."/>
            <person name="Anderson M."/>
            <person name="Anderson S."/>
            <person name="Arachchi H."/>
            <person name="Armbruster J."/>
            <person name="Bachantsang P."/>
            <person name="Baldwin J."/>
            <person name="Barry A."/>
            <person name="Bayul T."/>
            <person name="Blitshsteyn B."/>
            <person name="Bloom T."/>
            <person name="Blye J."/>
            <person name="Boguslavskiy L."/>
            <person name="Borowsky M."/>
            <person name="Boukhgalter B."/>
            <person name="Brunache A."/>
            <person name="Butler J."/>
            <person name="Calixte N."/>
            <person name="Calvo S."/>
            <person name="Camarata J."/>
            <person name="Campo K."/>
            <person name="Chang J."/>
            <person name="Cheshatsang Y."/>
            <person name="Citroen M."/>
            <person name="Collymore A."/>
            <person name="Considine T."/>
            <person name="Cook A."/>
            <person name="Cooke P."/>
            <person name="Corum B."/>
            <person name="Cuomo C."/>
            <person name="David R."/>
            <person name="Dawoe T."/>
            <person name="Degray S."/>
            <person name="Dodge S."/>
            <person name="Dooley K."/>
            <person name="Dorje P."/>
            <person name="Dorjee K."/>
            <person name="Dorris L."/>
            <person name="Duffey N."/>
            <person name="Dupes A."/>
            <person name="Elkins T."/>
            <person name="Engels R."/>
            <person name="Erickson J."/>
            <person name="Farina A."/>
            <person name="Faro S."/>
            <person name="Ferreira P."/>
            <person name="Fischer H."/>
            <person name="Fitzgerald M."/>
            <person name="Foley K."/>
            <person name="Gage D."/>
            <person name="Galagan J."/>
            <person name="Gearin G."/>
            <person name="Gnerre S."/>
            <person name="Gnirke A."/>
            <person name="Goyette A."/>
            <person name="Graham J."/>
            <person name="Grandbois E."/>
            <person name="Gyaltsen K."/>
            <person name="Hafez N."/>
            <person name="Hagopian D."/>
            <person name="Hagos B."/>
            <person name="Hall J."/>
            <person name="Hatcher B."/>
            <person name="Heller A."/>
            <person name="Higgins H."/>
            <person name="Honan T."/>
            <person name="Horn A."/>
            <person name="Houde N."/>
            <person name="Hughes L."/>
            <person name="Hulme W."/>
            <person name="Husby E."/>
            <person name="Iliev I."/>
            <person name="Jaffe D."/>
            <person name="Jones C."/>
            <person name="Kamal M."/>
            <person name="Kamat A."/>
            <person name="Kamvysselis M."/>
            <person name="Karlsson E."/>
            <person name="Kells C."/>
            <person name="Kieu A."/>
            <person name="Kisner P."/>
            <person name="Kodira C."/>
            <person name="Kulbokas E."/>
            <person name="Labutti K."/>
            <person name="Lama D."/>
            <person name="Landers T."/>
            <person name="Leger J."/>
            <person name="Levine S."/>
            <person name="Lewis D."/>
            <person name="Lewis T."/>
            <person name="Lindblad-toh K."/>
            <person name="Liu X."/>
            <person name="Lokyitsang T."/>
            <person name="Lokyitsang Y."/>
            <person name="Lucien O."/>
            <person name="Lui A."/>
            <person name="Ma L.J."/>
            <person name="Mabbitt R."/>
            <person name="Macdonald J."/>
            <person name="Maclean C."/>
            <person name="Major J."/>
            <person name="Manning J."/>
            <person name="Marabella R."/>
            <person name="Maru K."/>
            <person name="Matthews C."/>
            <person name="Mauceli E."/>
            <person name="Mccarthy M."/>
            <person name="Mcdonough S."/>
            <person name="Mcghee T."/>
            <person name="Meldrim J."/>
            <person name="Meneus L."/>
            <person name="Mesirov J."/>
            <person name="Mihalev A."/>
            <person name="Mihova T."/>
            <person name="Mikkelsen T."/>
            <person name="Mlenga V."/>
            <person name="Moru K."/>
            <person name="Mozes J."/>
            <person name="Mulrain L."/>
            <person name="Munson G."/>
            <person name="Naylor J."/>
            <person name="Newes C."/>
            <person name="Nguyen C."/>
            <person name="Nguyen N."/>
            <person name="Nguyen T."/>
            <person name="Nicol R."/>
            <person name="Nielsen C."/>
            <person name="Nizzari M."/>
            <person name="Norbu C."/>
            <person name="Norbu N."/>
            <person name="O'donnell P."/>
            <person name="Okoawo O."/>
            <person name="O'leary S."/>
            <person name="Omotosho B."/>
            <person name="O'neill K."/>
            <person name="Osman S."/>
            <person name="Parker S."/>
            <person name="Perrin D."/>
            <person name="Phunkhang P."/>
            <person name="Piqani B."/>
            <person name="Purcell S."/>
            <person name="Rachupka T."/>
            <person name="Ramasamy U."/>
            <person name="Rameau R."/>
            <person name="Ray V."/>
            <person name="Raymond C."/>
            <person name="Retta R."/>
            <person name="Richardson S."/>
            <person name="Rise C."/>
            <person name="Rodriguez J."/>
            <person name="Rogers J."/>
            <person name="Rogov P."/>
            <person name="Rutman M."/>
            <person name="Schupbach R."/>
            <person name="Seaman C."/>
            <person name="Settipalli S."/>
            <person name="Sharpe T."/>
            <person name="Sheridan J."/>
            <person name="Sherpa N."/>
            <person name="Shi J."/>
            <person name="Smirnov S."/>
            <person name="Smith C."/>
            <person name="Sougnez C."/>
            <person name="Spencer B."/>
            <person name="Stalker J."/>
            <person name="Stange-thomann N."/>
            <person name="Stavropoulos S."/>
            <person name="Stetson K."/>
            <person name="Stone C."/>
            <person name="Stone S."/>
            <person name="Stubbs M."/>
            <person name="Talamas J."/>
            <person name="Tchuinga P."/>
            <person name="Tenzing P."/>
            <person name="Tesfaye S."/>
            <person name="Theodore J."/>
            <person name="Thoulutsang Y."/>
            <person name="Topham K."/>
            <person name="Towey S."/>
            <person name="Tsamla T."/>
            <person name="Tsomo N."/>
            <person name="Vallee D."/>
            <person name="Vassiliev H."/>
            <person name="Venkataraman V."/>
            <person name="Vinson J."/>
            <person name="Vo A."/>
            <person name="Wade C."/>
            <person name="Wang S."/>
            <person name="Wangchuk T."/>
            <person name="Wangdi T."/>
            <person name="Whittaker C."/>
            <person name="Wilkinson J."/>
            <person name="Wu Y."/>
            <person name="Wyman D."/>
            <person name="Yadav S."/>
            <person name="Yang S."/>
            <person name="Yang X."/>
            <person name="Yeager S."/>
            <person name="Yee E."/>
            <person name="Young G."/>
            <person name="Zainoun J."/>
            <person name="Zembeck L."/>
            <person name="Zimmer A."/>
            <person name="Zody M."/>
            <person name="Lander E."/>
        </authorList>
    </citation>
    <scope>NUCLEOTIDE SEQUENCE [LARGE SCALE GENOMIC DNA]</scope>
</reference>
<dbReference type="eggNOG" id="KOG2556">
    <property type="taxonomic scope" value="Eukaryota"/>
</dbReference>
<feature type="binding site" evidence="7">
    <location>
        <position position="3"/>
    </location>
    <ligand>
        <name>Zn(2+)</name>
        <dbReference type="ChEBI" id="CHEBI:29105"/>
        <note>catalytic</note>
    </ligand>
</feature>
<keyword evidence="4 8" id="KW-0378">Hydrolase</keyword>
<evidence type="ECO:0000256" key="8">
    <source>
        <dbReference type="RuleBase" id="RU366077"/>
    </source>
</evidence>
<evidence type="ECO:0000256" key="7">
    <source>
        <dbReference type="PIRSR" id="PIRSR601577-2"/>
    </source>
</evidence>
<dbReference type="GO" id="GO:0016020">
    <property type="term" value="C:membrane"/>
    <property type="evidence" value="ECO:0007669"/>
    <property type="project" value="InterPro"/>
</dbReference>
<organism evidence="9 10">
    <name type="scientific">Ciona savignyi</name>
    <name type="common">Pacific transparent sea squirt</name>
    <dbReference type="NCBI Taxonomy" id="51511"/>
    <lineage>
        <taxon>Eukaryota</taxon>
        <taxon>Metazoa</taxon>
        <taxon>Chordata</taxon>
        <taxon>Tunicata</taxon>
        <taxon>Ascidiacea</taxon>
        <taxon>Phlebobranchia</taxon>
        <taxon>Cionidae</taxon>
        <taxon>Ciona</taxon>
    </lineage>
</organism>
<dbReference type="GO" id="GO:0007155">
    <property type="term" value="P:cell adhesion"/>
    <property type="evidence" value="ECO:0007669"/>
    <property type="project" value="InterPro"/>
</dbReference>
<dbReference type="GeneTree" id="ENSGT00940000163573"/>
<dbReference type="Ensembl" id="ENSCSAVT00000005204.1">
    <property type="protein sequence ID" value="ENSCSAVP00000005133.1"/>
    <property type="gene ID" value="ENSCSAVG00000003064.1"/>
</dbReference>
<evidence type="ECO:0000313" key="9">
    <source>
        <dbReference type="Ensembl" id="ENSCSAVP00000005133.1"/>
    </source>
</evidence>
<dbReference type="AlphaFoldDB" id="H2YII4"/>
<reference evidence="9" key="3">
    <citation type="submission" date="2025-09" db="UniProtKB">
        <authorList>
            <consortium name="Ensembl"/>
        </authorList>
    </citation>
    <scope>IDENTIFICATION</scope>
</reference>
<dbReference type="GO" id="GO:0006508">
    <property type="term" value="P:proteolysis"/>
    <property type="evidence" value="ECO:0007669"/>
    <property type="project" value="UniProtKB-KW"/>
</dbReference>
<dbReference type="MEROPS" id="M08.005"/>
<dbReference type="Gene3D" id="3.90.132.10">
    <property type="entry name" value="Leishmanolysin , domain 2"/>
    <property type="match status" value="1"/>
</dbReference>
<dbReference type="InParanoid" id="H2YII4"/>